<dbReference type="KEGG" id="mtea:DK419_25920"/>
<keyword evidence="2" id="KW-1185">Reference proteome</keyword>
<gene>
    <name evidence="1" type="ORF">DK419_25920</name>
</gene>
<organism evidence="1 2">
    <name type="scientific">Methylobacterium terrae</name>
    <dbReference type="NCBI Taxonomy" id="2202827"/>
    <lineage>
        <taxon>Bacteria</taxon>
        <taxon>Pseudomonadati</taxon>
        <taxon>Pseudomonadota</taxon>
        <taxon>Alphaproteobacteria</taxon>
        <taxon>Hyphomicrobiales</taxon>
        <taxon>Methylobacteriaceae</taxon>
        <taxon>Methylobacterium</taxon>
    </lineage>
</organism>
<evidence type="ECO:0000313" key="2">
    <source>
        <dbReference type="Proteomes" id="UP000245444"/>
    </source>
</evidence>
<sequence>MIQDNSFGSVRPAAVIMRKPATPLRDLPAASEVTFPGVFSWSPVTSAAVTTAIGADPGAWNVWRNRRLTPAPLPSAWFRRASGSPLVYRVSDILSWLAARRGDQLDTPTTWRLSLARDLGQEVTDPAEVRKLAHLYARAAGPRLPGGVTFTPTGFRDYLASLLAA</sequence>
<protein>
    <submittedName>
        <fullName evidence="1">Uncharacterized protein</fullName>
    </submittedName>
</protein>
<reference evidence="1 2" key="1">
    <citation type="submission" date="2018-05" db="EMBL/GenBank/DDBJ databases">
        <title>Complete Genome Sequence of Methylobacterium sp. 17Sr1-28.</title>
        <authorList>
            <person name="Srinivasan S."/>
        </authorList>
    </citation>
    <scope>NUCLEOTIDE SEQUENCE [LARGE SCALE GENOMIC DNA]</scope>
    <source>
        <strain evidence="1 2">17Sr1-28</strain>
    </source>
</reference>
<dbReference type="OrthoDB" id="7999371at2"/>
<dbReference type="EMBL" id="CP029553">
    <property type="protein sequence ID" value="AWN49359.1"/>
    <property type="molecule type" value="Genomic_DNA"/>
</dbReference>
<dbReference type="Proteomes" id="UP000245444">
    <property type="component" value="Chromosome"/>
</dbReference>
<accession>A0A2U8WT24</accession>
<name>A0A2U8WT24_9HYPH</name>
<dbReference type="AlphaFoldDB" id="A0A2U8WT24"/>
<evidence type="ECO:0000313" key="1">
    <source>
        <dbReference type="EMBL" id="AWN49359.1"/>
    </source>
</evidence>
<proteinExistence type="predicted"/>